<dbReference type="RefSeq" id="WP_079422171.1">
    <property type="nucleotide sequence ID" value="NZ_MZGV01000005.1"/>
</dbReference>
<dbReference type="GO" id="GO:0046872">
    <property type="term" value="F:metal ion binding"/>
    <property type="evidence" value="ECO:0007669"/>
    <property type="project" value="UniProtKB-KW"/>
</dbReference>
<evidence type="ECO:0000313" key="7">
    <source>
        <dbReference type="EMBL" id="OPJ64168.1"/>
    </source>
</evidence>
<evidence type="ECO:0000256" key="2">
    <source>
        <dbReference type="ARBA" id="ARBA00022691"/>
    </source>
</evidence>
<proteinExistence type="predicted"/>
<evidence type="ECO:0000313" key="8">
    <source>
        <dbReference type="Proteomes" id="UP000190080"/>
    </source>
</evidence>
<dbReference type="EMBL" id="MZGV01000005">
    <property type="protein sequence ID" value="OPJ64168.1"/>
    <property type="molecule type" value="Genomic_DNA"/>
</dbReference>
<sequence length="345" mass="40353">MEFTVWTTDFCNLHCRYCYEGEKTCFGNMNDYFQDLTLKSIKKSISQSDDNKHIIRFHGGEPLLNFKLIKRFVDDIEEFKGNLQIKYEMTTNGTVWNEEIDNFFRKYRKAFEGYISISIDGDKNIHNRNRVFGDGNGSFNIVIETAKKMLSIFKNLRCRMTITPNNVEDMFENTVYIKNLGFENIASAFDLFSKEWNEECIEIIQNQQEKIIDYWYKNNLKIVVSTVYDIQKQKRAVGICSPSVNYYPDGFIYPCTFVAGREKFNIGTIENGIDSDKLQCIKDISIKDNSKCIRCNNKRACEGNRCKLLNKVTTGDYYVPPTIECVLERIKLKTKNKYNDILIDM</sequence>
<organism evidence="7 8">
    <name type="scientific">Clostridium oryzae</name>
    <dbReference type="NCBI Taxonomy" id="1450648"/>
    <lineage>
        <taxon>Bacteria</taxon>
        <taxon>Bacillati</taxon>
        <taxon>Bacillota</taxon>
        <taxon>Clostridia</taxon>
        <taxon>Eubacteriales</taxon>
        <taxon>Clostridiaceae</taxon>
        <taxon>Clostridium</taxon>
    </lineage>
</organism>
<evidence type="ECO:0000256" key="5">
    <source>
        <dbReference type="ARBA" id="ARBA00023014"/>
    </source>
</evidence>
<dbReference type="Proteomes" id="UP000190080">
    <property type="component" value="Unassembled WGS sequence"/>
</dbReference>
<dbReference type="SFLD" id="SFLDS00029">
    <property type="entry name" value="Radical_SAM"/>
    <property type="match status" value="1"/>
</dbReference>
<dbReference type="AlphaFoldDB" id="A0A1V4IVT6"/>
<dbReference type="SUPFAM" id="SSF102114">
    <property type="entry name" value="Radical SAM enzymes"/>
    <property type="match status" value="1"/>
</dbReference>
<dbReference type="NCBIfam" id="TIGR04085">
    <property type="entry name" value="rSAM_more_4Fe4S"/>
    <property type="match status" value="1"/>
</dbReference>
<dbReference type="SFLD" id="SFLDG01067">
    <property type="entry name" value="SPASM/twitch_domain_containing"/>
    <property type="match status" value="1"/>
</dbReference>
<dbReference type="InterPro" id="IPR058240">
    <property type="entry name" value="rSAM_sf"/>
</dbReference>
<dbReference type="GO" id="GO:0051536">
    <property type="term" value="F:iron-sulfur cluster binding"/>
    <property type="evidence" value="ECO:0007669"/>
    <property type="project" value="UniProtKB-KW"/>
</dbReference>
<evidence type="ECO:0000256" key="4">
    <source>
        <dbReference type="ARBA" id="ARBA00023004"/>
    </source>
</evidence>
<keyword evidence="4" id="KW-0408">Iron</keyword>
<name>A0A1V4IVT6_9CLOT</name>
<dbReference type="InterPro" id="IPR023867">
    <property type="entry name" value="Sulphatase_maturase_rSAM"/>
</dbReference>
<evidence type="ECO:0000259" key="6">
    <source>
        <dbReference type="PROSITE" id="PS51918"/>
    </source>
</evidence>
<dbReference type="Gene3D" id="3.20.20.70">
    <property type="entry name" value="Aldolase class I"/>
    <property type="match status" value="1"/>
</dbReference>
<comment type="cofactor">
    <cofactor evidence="1">
        <name>[4Fe-4S] cluster</name>
        <dbReference type="ChEBI" id="CHEBI:49883"/>
    </cofactor>
</comment>
<dbReference type="OrthoDB" id="9808591at2"/>
<reference evidence="7 8" key="1">
    <citation type="submission" date="2017-03" db="EMBL/GenBank/DDBJ databases">
        <title>Genome sequence of Clostridium oryzae DSM 28571.</title>
        <authorList>
            <person name="Poehlein A."/>
            <person name="Daniel R."/>
        </authorList>
    </citation>
    <scope>NUCLEOTIDE SEQUENCE [LARGE SCALE GENOMIC DNA]</scope>
    <source>
        <strain evidence="7 8">DSM 28571</strain>
    </source>
</reference>
<dbReference type="Pfam" id="PF04055">
    <property type="entry name" value="Radical_SAM"/>
    <property type="match status" value="1"/>
</dbReference>
<evidence type="ECO:0000256" key="1">
    <source>
        <dbReference type="ARBA" id="ARBA00001966"/>
    </source>
</evidence>
<dbReference type="CDD" id="cd01335">
    <property type="entry name" value="Radical_SAM"/>
    <property type="match status" value="1"/>
</dbReference>
<dbReference type="InterPro" id="IPR013785">
    <property type="entry name" value="Aldolase_TIM"/>
</dbReference>
<feature type="domain" description="Radical SAM core" evidence="6">
    <location>
        <begin position="1"/>
        <end position="233"/>
    </location>
</feature>
<gene>
    <name evidence="7" type="ORF">CLORY_07160</name>
</gene>
<dbReference type="SFLD" id="SFLDG01384">
    <property type="entry name" value="thioether_bond_formation_requi"/>
    <property type="match status" value="1"/>
</dbReference>
<keyword evidence="8" id="KW-1185">Reference proteome</keyword>
<dbReference type="STRING" id="1450648.CLORY_07160"/>
<dbReference type="PROSITE" id="PS51918">
    <property type="entry name" value="RADICAL_SAM"/>
    <property type="match status" value="1"/>
</dbReference>
<comment type="caution">
    <text evidence="7">The sequence shown here is derived from an EMBL/GenBank/DDBJ whole genome shotgun (WGS) entry which is preliminary data.</text>
</comment>
<dbReference type="GO" id="GO:0016491">
    <property type="term" value="F:oxidoreductase activity"/>
    <property type="evidence" value="ECO:0007669"/>
    <property type="project" value="InterPro"/>
</dbReference>
<keyword evidence="3" id="KW-0479">Metal-binding</keyword>
<protein>
    <recommendedName>
        <fullName evidence="6">Radical SAM core domain-containing protein</fullName>
    </recommendedName>
</protein>
<accession>A0A1V4IVT6</accession>
<dbReference type="PANTHER" id="PTHR43273:SF2">
    <property type="entry name" value="RADICAL SAM CORE DOMAIN-CONTAINING PROTEIN"/>
    <property type="match status" value="1"/>
</dbReference>
<dbReference type="PANTHER" id="PTHR43273">
    <property type="entry name" value="ANAEROBIC SULFATASE-MATURATING ENZYME HOMOLOG ASLB-RELATED"/>
    <property type="match status" value="1"/>
</dbReference>
<keyword evidence="5" id="KW-0411">Iron-sulfur</keyword>
<keyword evidence="2" id="KW-0949">S-adenosyl-L-methionine</keyword>
<dbReference type="InterPro" id="IPR023885">
    <property type="entry name" value="4Fe4S-binding_SPASM_dom"/>
</dbReference>
<evidence type="ECO:0000256" key="3">
    <source>
        <dbReference type="ARBA" id="ARBA00022723"/>
    </source>
</evidence>
<dbReference type="SFLD" id="SFLDG01386">
    <property type="entry name" value="main_SPASM_domain-containing"/>
    <property type="match status" value="1"/>
</dbReference>
<dbReference type="InterPro" id="IPR007197">
    <property type="entry name" value="rSAM"/>
</dbReference>